<dbReference type="CDD" id="cd05674">
    <property type="entry name" value="M20_yscS"/>
    <property type="match status" value="1"/>
</dbReference>
<keyword evidence="2" id="KW-0645">Protease</keyword>
<feature type="binding site" evidence="7">
    <location>
        <position position="594"/>
    </location>
    <ligand>
        <name>Zn(2+)</name>
        <dbReference type="ChEBI" id="CHEBI:29105"/>
        <label>1</label>
    </ligand>
</feature>
<feature type="binding site" evidence="7">
    <location>
        <position position="268"/>
    </location>
    <ligand>
        <name>Zn(2+)</name>
        <dbReference type="ChEBI" id="CHEBI:29105"/>
        <label>1</label>
    </ligand>
</feature>
<gene>
    <name evidence="10" type="ORF">A7U60_g7445</name>
</gene>
<dbReference type="InterPro" id="IPR017141">
    <property type="entry name" value="Pept_M20_carboxypep"/>
</dbReference>
<feature type="binding site" evidence="7">
    <location>
        <position position="233"/>
    </location>
    <ligand>
        <name>Zn(2+)</name>
        <dbReference type="ChEBI" id="CHEBI:29105"/>
        <label>2</label>
    </ligand>
</feature>
<dbReference type="InterPro" id="IPR011650">
    <property type="entry name" value="Peptidase_M20_dimer"/>
</dbReference>
<dbReference type="GO" id="GO:0051603">
    <property type="term" value="P:proteolysis involved in protein catabolic process"/>
    <property type="evidence" value="ECO:0007669"/>
    <property type="project" value="TreeGrafter"/>
</dbReference>
<feature type="transmembrane region" description="Helical" evidence="8">
    <location>
        <begin position="35"/>
        <end position="53"/>
    </location>
</feature>
<feature type="active site" description="Proton acceptor" evidence="6">
    <location>
        <position position="267"/>
    </location>
</feature>
<sequence length="624" mass="69046">MYRLIDDKEDRANTHLFPSSVLLVQRERTSRRRMALGRAIWLCITLLGALVGIDTLLRFFHKYTCGGNIGGIWDALDRTGILDYTAPASTSEVCPQADILFPVRNKVVWDTFGAQLDTNDFKSKAIDWLGGAVRVPTESYDKMGPVGVDERWEAFAPFHEFLEKSYPLIHAKLNLTKGNNTIHVKKYPSLKPLLLTAHQDVVPVDPQTVDDWTHPPYSGFYDGERIWGRGSNDDKSGLIGVMSTAETLLSADFRPTRKIVLAFGFDEETSGLHGAYQIGEYLEKTYGQDAFAMIVDEGGGYSEQYGGVFAVPAVGEKGYFDTRVEVLTPGGHSSIPPAHTVCVFISIVGGLSLTWKPFQSIGILSSLLVAFESHPIKPTIDRSTPIYGMLQCMAAHAPSMDHKFRHTVLKSARSDLALHVLEKLIEKDIALKSFIGTTQAIDLIQGGVKTNALPEQAWAVVNHRIATQSSVATLQERDAKVIAKLAEKFNLTYNAFGETLHTGSTGTLTLSDAWGNALEPAPVTSVDEAPYKLLSGTIRAAYETRRNVDNGEDIKIAPGIMTDTRYYWNLTKHIFRYNHNHGIFSGGKVQGGIHTVNEAIVVDDFLEMIRFFTTLILNADEYEL</sequence>
<keyword evidence="11" id="KW-1185">Reference proteome</keyword>
<dbReference type="InterPro" id="IPR047177">
    <property type="entry name" value="Pept_M20A"/>
</dbReference>
<keyword evidence="8" id="KW-1133">Transmembrane helix</keyword>
<comment type="similarity">
    <text evidence="1">Belongs to the peptidase M20A family.</text>
</comment>
<keyword evidence="4" id="KW-0378">Hydrolase</keyword>
<keyword evidence="8" id="KW-0472">Membrane</keyword>
<dbReference type="SUPFAM" id="SSF53187">
    <property type="entry name" value="Zn-dependent exopeptidases"/>
    <property type="match status" value="1"/>
</dbReference>
<evidence type="ECO:0000256" key="2">
    <source>
        <dbReference type="ARBA" id="ARBA00022670"/>
    </source>
</evidence>
<dbReference type="SUPFAM" id="SSF55031">
    <property type="entry name" value="Bacterial exopeptidase dimerisation domain"/>
    <property type="match status" value="1"/>
</dbReference>
<keyword evidence="3 7" id="KW-0479">Metal-binding</keyword>
<feature type="binding site" evidence="7">
    <location>
        <position position="198"/>
    </location>
    <ligand>
        <name>Zn(2+)</name>
        <dbReference type="ChEBI" id="CHEBI:29105"/>
        <label>2</label>
    </ligand>
</feature>
<evidence type="ECO:0000256" key="1">
    <source>
        <dbReference type="ARBA" id="ARBA00006247"/>
    </source>
</evidence>
<dbReference type="EMBL" id="LNZH02000209">
    <property type="protein sequence ID" value="OCB85436.1"/>
    <property type="molecule type" value="Genomic_DNA"/>
</dbReference>
<evidence type="ECO:0000259" key="9">
    <source>
        <dbReference type="Pfam" id="PF07687"/>
    </source>
</evidence>
<dbReference type="InterPro" id="IPR036264">
    <property type="entry name" value="Bact_exopeptidase_dim_dom"/>
</dbReference>
<dbReference type="InterPro" id="IPR002933">
    <property type="entry name" value="Peptidase_M20"/>
</dbReference>
<comment type="caution">
    <text evidence="10">The sequence shown here is derived from an EMBL/GenBank/DDBJ whole genome shotgun (WGS) entry which is preliminary data.</text>
</comment>
<protein>
    <submittedName>
        <fullName evidence="10">Carboxypeptidase S</fullName>
    </submittedName>
</protein>
<dbReference type="Proteomes" id="UP000757232">
    <property type="component" value="Unassembled WGS sequence"/>
</dbReference>
<dbReference type="GO" id="GO:0046872">
    <property type="term" value="F:metal ion binding"/>
    <property type="evidence" value="ECO:0007669"/>
    <property type="project" value="UniProtKB-KW"/>
</dbReference>
<dbReference type="PANTHER" id="PTHR45962">
    <property type="entry name" value="N-FATTY-ACYL-AMINO ACID SYNTHASE/HYDROLASE PM20D1"/>
    <property type="match status" value="1"/>
</dbReference>
<dbReference type="Gene3D" id="3.40.630.10">
    <property type="entry name" value="Zn peptidases"/>
    <property type="match status" value="1"/>
</dbReference>
<keyword evidence="10" id="KW-0121">Carboxypeptidase</keyword>
<dbReference type="Pfam" id="PF07687">
    <property type="entry name" value="M20_dimer"/>
    <property type="match status" value="1"/>
</dbReference>
<dbReference type="GO" id="GO:0000328">
    <property type="term" value="C:fungal-type vacuole lumen"/>
    <property type="evidence" value="ECO:0007669"/>
    <property type="project" value="TreeGrafter"/>
</dbReference>
<feature type="active site" evidence="6">
    <location>
        <position position="200"/>
    </location>
</feature>
<dbReference type="PIRSF" id="PIRSF037217">
    <property type="entry name" value="Carboxypeptidase_S"/>
    <property type="match status" value="1"/>
</dbReference>
<evidence type="ECO:0000256" key="4">
    <source>
        <dbReference type="ARBA" id="ARBA00022801"/>
    </source>
</evidence>
<dbReference type="GO" id="GO:0004181">
    <property type="term" value="F:metallocarboxypeptidase activity"/>
    <property type="evidence" value="ECO:0007669"/>
    <property type="project" value="InterPro"/>
</dbReference>
<proteinExistence type="inferred from homology"/>
<reference evidence="10" key="1">
    <citation type="submission" date="2016-06" db="EMBL/GenBank/DDBJ databases">
        <title>Draft Genome sequence of the fungus Inonotus baumii.</title>
        <authorList>
            <person name="Zhu H."/>
            <person name="Lin W."/>
        </authorList>
    </citation>
    <scope>NUCLEOTIDE SEQUENCE</scope>
    <source>
        <strain evidence="10">821</strain>
    </source>
</reference>
<feature type="domain" description="Peptidase M20 dimerisation" evidence="9">
    <location>
        <begin position="416"/>
        <end position="488"/>
    </location>
</feature>
<dbReference type="OrthoDB" id="3064516at2759"/>
<dbReference type="AlphaFoldDB" id="A0A9Q5HSZ7"/>
<keyword evidence="5 7" id="KW-0862">Zinc</keyword>
<evidence type="ECO:0000313" key="10">
    <source>
        <dbReference type="EMBL" id="OCB85436.1"/>
    </source>
</evidence>
<dbReference type="InterPro" id="IPR001261">
    <property type="entry name" value="ArgE/DapE_CS"/>
</dbReference>
<dbReference type="Gene3D" id="3.30.70.360">
    <property type="match status" value="1"/>
</dbReference>
<name>A0A9Q5HSZ7_SANBA</name>
<evidence type="ECO:0000256" key="3">
    <source>
        <dbReference type="ARBA" id="ARBA00022723"/>
    </source>
</evidence>
<evidence type="ECO:0000256" key="8">
    <source>
        <dbReference type="SAM" id="Phobius"/>
    </source>
</evidence>
<dbReference type="Pfam" id="PF01546">
    <property type="entry name" value="Peptidase_M20"/>
    <property type="match status" value="1"/>
</dbReference>
<dbReference type="PROSITE" id="PS00758">
    <property type="entry name" value="ARGE_DAPE_CPG2_1"/>
    <property type="match status" value="1"/>
</dbReference>
<keyword evidence="8" id="KW-0812">Transmembrane</keyword>
<accession>A0A9Q5HSZ7</accession>
<feature type="binding site" evidence="7">
    <location>
        <position position="233"/>
    </location>
    <ligand>
        <name>Zn(2+)</name>
        <dbReference type="ChEBI" id="CHEBI:29105"/>
        <label>1</label>
    </ligand>
</feature>
<evidence type="ECO:0000313" key="11">
    <source>
        <dbReference type="Proteomes" id="UP000757232"/>
    </source>
</evidence>
<evidence type="ECO:0000256" key="6">
    <source>
        <dbReference type="PIRSR" id="PIRSR037217-1"/>
    </source>
</evidence>
<dbReference type="PROSITE" id="PS00759">
    <property type="entry name" value="ARGE_DAPE_CPG2_2"/>
    <property type="match status" value="1"/>
</dbReference>
<dbReference type="PANTHER" id="PTHR45962:SF1">
    <property type="entry name" value="N-FATTY-ACYL-AMINO ACID SYNTHASE_HYDROLASE PM20D1"/>
    <property type="match status" value="1"/>
</dbReference>
<evidence type="ECO:0000256" key="7">
    <source>
        <dbReference type="PIRSR" id="PIRSR037217-2"/>
    </source>
</evidence>
<evidence type="ECO:0000256" key="5">
    <source>
        <dbReference type="ARBA" id="ARBA00022833"/>
    </source>
</evidence>
<feature type="binding site" evidence="7">
    <location>
        <position position="296"/>
    </location>
    <ligand>
        <name>Zn(2+)</name>
        <dbReference type="ChEBI" id="CHEBI:29105"/>
        <label>2</label>
    </ligand>
</feature>
<organism evidence="10 11">
    <name type="scientific">Sanghuangporus baumii</name>
    <name type="common">Phellinus baumii</name>
    <dbReference type="NCBI Taxonomy" id="108892"/>
    <lineage>
        <taxon>Eukaryota</taxon>
        <taxon>Fungi</taxon>
        <taxon>Dikarya</taxon>
        <taxon>Basidiomycota</taxon>
        <taxon>Agaricomycotina</taxon>
        <taxon>Agaricomycetes</taxon>
        <taxon>Hymenochaetales</taxon>
        <taxon>Hymenochaetaceae</taxon>
        <taxon>Sanghuangporus</taxon>
    </lineage>
</organism>